<comment type="caution">
    <text evidence="1">The sequence shown here is derived from an EMBL/GenBank/DDBJ whole genome shotgun (WGS) entry which is preliminary data.</text>
</comment>
<organism evidence="1 2">
    <name type="scientific">Brassica carinata</name>
    <name type="common">Ethiopian mustard</name>
    <name type="synonym">Abyssinian cabbage</name>
    <dbReference type="NCBI Taxonomy" id="52824"/>
    <lineage>
        <taxon>Eukaryota</taxon>
        <taxon>Viridiplantae</taxon>
        <taxon>Streptophyta</taxon>
        <taxon>Embryophyta</taxon>
        <taxon>Tracheophyta</taxon>
        <taxon>Spermatophyta</taxon>
        <taxon>Magnoliopsida</taxon>
        <taxon>eudicotyledons</taxon>
        <taxon>Gunneridae</taxon>
        <taxon>Pentapetalae</taxon>
        <taxon>rosids</taxon>
        <taxon>malvids</taxon>
        <taxon>Brassicales</taxon>
        <taxon>Brassicaceae</taxon>
        <taxon>Brassiceae</taxon>
        <taxon>Brassica</taxon>
    </lineage>
</organism>
<proteinExistence type="predicted"/>
<dbReference type="EMBL" id="JAAMPC010000001">
    <property type="protein sequence ID" value="KAG2329409.1"/>
    <property type="molecule type" value="Genomic_DNA"/>
</dbReference>
<sequence length="99" mass="11723">MLGKENREEDHSPKRNKDKKLKDCIFVYANGQEKKQSKRHLELLLEKQWQLVPLLLLVLFDFFDAHKAVGLTSGCINGCDPYQTSRVEDKERCWHYIFN</sequence>
<keyword evidence="2" id="KW-1185">Reference proteome</keyword>
<gene>
    <name evidence="1" type="ORF">Bca52824_000589</name>
</gene>
<evidence type="ECO:0000313" key="1">
    <source>
        <dbReference type="EMBL" id="KAG2329409.1"/>
    </source>
</evidence>
<protein>
    <submittedName>
        <fullName evidence="1">Uncharacterized protein</fullName>
    </submittedName>
</protein>
<reference evidence="1 2" key="1">
    <citation type="submission" date="2020-02" db="EMBL/GenBank/DDBJ databases">
        <authorList>
            <person name="Ma Q."/>
            <person name="Huang Y."/>
            <person name="Song X."/>
            <person name="Pei D."/>
        </authorList>
    </citation>
    <scope>NUCLEOTIDE SEQUENCE [LARGE SCALE GENOMIC DNA]</scope>
    <source>
        <strain evidence="1">Sxm20200214</strain>
        <tissue evidence="1">Leaf</tissue>
    </source>
</reference>
<accession>A0A8X8B914</accession>
<name>A0A8X8B914_BRACI</name>
<dbReference type="Proteomes" id="UP000886595">
    <property type="component" value="Unassembled WGS sequence"/>
</dbReference>
<dbReference type="AlphaFoldDB" id="A0A8X8B914"/>
<evidence type="ECO:0000313" key="2">
    <source>
        <dbReference type="Proteomes" id="UP000886595"/>
    </source>
</evidence>